<dbReference type="PANTHER" id="PTHR47041:SF2">
    <property type="entry name" value="SEC14 CYTOSOLIC FACTOR FAMILY PROTEIN _ PHOSPHOGLYCERIDE TRANSFER FAMILY PROTEIN"/>
    <property type="match status" value="1"/>
</dbReference>
<dbReference type="PROSITE" id="PS50191">
    <property type="entry name" value="CRAL_TRIO"/>
    <property type="match status" value="1"/>
</dbReference>
<protein>
    <submittedName>
        <fullName evidence="4">SEC14 cytosolic factor family protein</fullName>
    </submittedName>
</protein>
<feature type="compositionally biased region" description="Polar residues" evidence="1">
    <location>
        <begin position="10"/>
        <end position="21"/>
    </location>
</feature>
<dbReference type="SMART" id="SM00516">
    <property type="entry name" value="SEC14"/>
    <property type="match status" value="1"/>
</dbReference>
<name>A0A7J7DZ60_TRIWF</name>
<keyword evidence="2" id="KW-0812">Transmembrane</keyword>
<feature type="domain" description="CRAL-TRIO" evidence="3">
    <location>
        <begin position="241"/>
        <end position="401"/>
    </location>
</feature>
<reference evidence="4 5" key="1">
    <citation type="journal article" date="2020" name="Nat. Commun.">
        <title>Genome of Tripterygium wilfordii and identification of cytochrome P450 involved in triptolide biosynthesis.</title>
        <authorList>
            <person name="Tu L."/>
            <person name="Su P."/>
            <person name="Zhang Z."/>
            <person name="Gao L."/>
            <person name="Wang J."/>
            <person name="Hu T."/>
            <person name="Zhou J."/>
            <person name="Zhang Y."/>
            <person name="Zhao Y."/>
            <person name="Liu Y."/>
            <person name="Song Y."/>
            <person name="Tong Y."/>
            <person name="Lu Y."/>
            <person name="Yang J."/>
            <person name="Xu C."/>
            <person name="Jia M."/>
            <person name="Peters R.J."/>
            <person name="Huang L."/>
            <person name="Gao W."/>
        </authorList>
    </citation>
    <scope>NUCLEOTIDE SEQUENCE [LARGE SCALE GENOMIC DNA]</scope>
    <source>
        <strain evidence="5">cv. XIE 37</strain>
        <tissue evidence="4">Leaf</tissue>
    </source>
</reference>
<dbReference type="Gene3D" id="3.40.525.10">
    <property type="entry name" value="CRAL-TRIO lipid binding domain"/>
    <property type="match status" value="1"/>
</dbReference>
<dbReference type="OrthoDB" id="1434354at2759"/>
<comment type="caution">
    <text evidence="4">The sequence shown here is derived from an EMBL/GenBank/DDBJ whole genome shotgun (WGS) entry which is preliminary data.</text>
</comment>
<gene>
    <name evidence="4" type="ORF">HS088_TW02G00488</name>
</gene>
<dbReference type="FunCoup" id="A0A7J7DZ60">
    <property type="interactions" value="913"/>
</dbReference>
<feature type="compositionally biased region" description="Low complexity" evidence="1">
    <location>
        <begin position="144"/>
        <end position="158"/>
    </location>
</feature>
<dbReference type="PANTHER" id="PTHR47041">
    <property type="entry name" value="SEC14 CYTOSOLIC FACTOR FAMILY PROTEIN / PHOSPHOGLYCERIDE TRANSFER FAMILY PROTEIN"/>
    <property type="match status" value="1"/>
</dbReference>
<feature type="region of interest" description="Disordered" evidence="1">
    <location>
        <begin position="1"/>
        <end position="21"/>
    </location>
</feature>
<dbReference type="InParanoid" id="A0A7J7DZ60"/>
<dbReference type="InterPro" id="IPR036865">
    <property type="entry name" value="CRAL-TRIO_dom_sf"/>
</dbReference>
<accession>A0A7J7DZ60</accession>
<dbReference type="SUPFAM" id="SSF52087">
    <property type="entry name" value="CRAL/TRIO domain"/>
    <property type="match status" value="1"/>
</dbReference>
<organism evidence="4 5">
    <name type="scientific">Tripterygium wilfordii</name>
    <name type="common">Thunder God vine</name>
    <dbReference type="NCBI Taxonomy" id="458696"/>
    <lineage>
        <taxon>Eukaryota</taxon>
        <taxon>Viridiplantae</taxon>
        <taxon>Streptophyta</taxon>
        <taxon>Embryophyta</taxon>
        <taxon>Tracheophyta</taxon>
        <taxon>Spermatophyta</taxon>
        <taxon>Magnoliopsida</taxon>
        <taxon>eudicotyledons</taxon>
        <taxon>Gunneridae</taxon>
        <taxon>Pentapetalae</taxon>
        <taxon>rosids</taxon>
        <taxon>fabids</taxon>
        <taxon>Celastrales</taxon>
        <taxon>Celastraceae</taxon>
        <taxon>Tripterygium</taxon>
    </lineage>
</organism>
<evidence type="ECO:0000313" key="4">
    <source>
        <dbReference type="EMBL" id="KAF5751474.1"/>
    </source>
</evidence>
<evidence type="ECO:0000259" key="3">
    <source>
        <dbReference type="PROSITE" id="PS50191"/>
    </source>
</evidence>
<keyword evidence="5" id="KW-1185">Reference proteome</keyword>
<keyword evidence="2" id="KW-0472">Membrane</keyword>
<dbReference type="CDD" id="cd00170">
    <property type="entry name" value="SEC14"/>
    <property type="match status" value="1"/>
</dbReference>
<feature type="region of interest" description="Disordered" evidence="1">
    <location>
        <begin position="144"/>
        <end position="169"/>
    </location>
</feature>
<dbReference type="Pfam" id="PF00650">
    <property type="entry name" value="CRAL_TRIO"/>
    <property type="match status" value="1"/>
</dbReference>
<sequence>MGDPLRASGPSRNSELSSLTSRNKVSNRSLVASAHKGFLQSASRSIASLRQGRKSGGVAGDVAVFLLKVAALETVRRVSRSRCPFVWRNIQGLQVLCYPPFKWIQRWAPFKGLIGRIQIFSRPLLVISVATAFSDPYACPVETSDGSDSSHADSGTGAEPPPVLSTLDTRSSDEALESPVSETWMIQLHKDLKSQGISLPERINEDEFVRFHKAANGDYSVLLPAIKKTILWRQTYRILSEEELETWSNMVFWHGVDLMHRPCLIVRLGLACSLLPPHDKPRFAQAIISQVEHGVLHLVNADNPYITVLVDCEGLSPLRIPMQTMRTCSSLLQHHFPNLLGYLFVIRLPPMVRVIAQTFFQIMKPTTRKKLKIEGDMYHRVLSGYLPTLPSYLGGDCICSICSDISLHSMQQPHTSKRNRIESDAYLSDDEDLHSPHLIYEPNIPSVSNCDCVFRTAVIGILMVWVFIALIAGLNDPESRPF</sequence>
<dbReference type="AlphaFoldDB" id="A0A7J7DZ60"/>
<evidence type="ECO:0000313" key="5">
    <source>
        <dbReference type="Proteomes" id="UP000593562"/>
    </source>
</evidence>
<feature type="transmembrane region" description="Helical" evidence="2">
    <location>
        <begin position="453"/>
        <end position="474"/>
    </location>
</feature>
<evidence type="ECO:0000256" key="2">
    <source>
        <dbReference type="SAM" id="Phobius"/>
    </source>
</evidence>
<evidence type="ECO:0000256" key="1">
    <source>
        <dbReference type="SAM" id="MobiDB-lite"/>
    </source>
</evidence>
<dbReference type="Proteomes" id="UP000593562">
    <property type="component" value="Unassembled WGS sequence"/>
</dbReference>
<keyword evidence="2" id="KW-1133">Transmembrane helix</keyword>
<dbReference type="InterPro" id="IPR001251">
    <property type="entry name" value="CRAL-TRIO_dom"/>
</dbReference>
<proteinExistence type="predicted"/>
<dbReference type="EMBL" id="JAAARO010000002">
    <property type="protein sequence ID" value="KAF5751474.1"/>
    <property type="molecule type" value="Genomic_DNA"/>
</dbReference>